<proteinExistence type="predicted"/>
<feature type="transmembrane region" description="Helical" evidence="10">
    <location>
        <begin position="535"/>
        <end position="559"/>
    </location>
</feature>
<evidence type="ECO:0000256" key="3">
    <source>
        <dbReference type="ARBA" id="ARBA00022475"/>
    </source>
</evidence>
<dbReference type="GO" id="GO:0016887">
    <property type="term" value="F:ATP hydrolysis activity"/>
    <property type="evidence" value="ECO:0007669"/>
    <property type="project" value="InterPro"/>
</dbReference>
<feature type="transmembrane region" description="Helical" evidence="10">
    <location>
        <begin position="889"/>
        <end position="913"/>
    </location>
</feature>
<dbReference type="InterPro" id="IPR056227">
    <property type="entry name" value="TMD0_ABC"/>
</dbReference>
<feature type="transmembrane region" description="Helical" evidence="10">
    <location>
        <begin position="1111"/>
        <end position="1134"/>
    </location>
</feature>
<dbReference type="InterPro" id="IPR027417">
    <property type="entry name" value="P-loop_NTPase"/>
</dbReference>
<feature type="compositionally biased region" description="Polar residues" evidence="9">
    <location>
        <begin position="1336"/>
        <end position="1352"/>
    </location>
</feature>
<dbReference type="InterPro" id="IPR011527">
    <property type="entry name" value="ABC1_TM_dom"/>
</dbReference>
<gene>
    <name evidence="13" type="ORF">VHEMI04411</name>
</gene>
<evidence type="ECO:0000259" key="12">
    <source>
        <dbReference type="PROSITE" id="PS50929"/>
    </source>
</evidence>
<feature type="transmembrane region" description="Helical" evidence="10">
    <location>
        <begin position="1014"/>
        <end position="1042"/>
    </location>
</feature>
<keyword evidence="7 10" id="KW-1133">Transmembrane helix</keyword>
<dbReference type="GO" id="GO:0005524">
    <property type="term" value="F:ATP binding"/>
    <property type="evidence" value="ECO:0007669"/>
    <property type="project" value="UniProtKB-KW"/>
</dbReference>
<dbReference type="CDD" id="cd18580">
    <property type="entry name" value="ABC_6TM_ABCC_D2"/>
    <property type="match status" value="1"/>
</dbReference>
<feature type="transmembrane region" description="Helical" evidence="10">
    <location>
        <begin position="1140"/>
        <end position="1161"/>
    </location>
</feature>
<reference evidence="13 14" key="1">
    <citation type="journal article" date="2015" name="Genome Announc.">
        <title>Draft Genome Sequence and Gene Annotation of the Entomopathogenic Fungus Verticillium hemipterigenum.</title>
        <authorList>
            <person name="Horn F."/>
            <person name="Habel A."/>
            <person name="Scharf D.H."/>
            <person name="Dworschak J."/>
            <person name="Brakhage A.A."/>
            <person name="Guthke R."/>
            <person name="Hertweck C."/>
            <person name="Linde J."/>
        </authorList>
    </citation>
    <scope>NUCLEOTIDE SEQUENCE [LARGE SCALE GENOMIC DNA]</scope>
</reference>
<evidence type="ECO:0000256" key="9">
    <source>
        <dbReference type="SAM" id="MobiDB-lite"/>
    </source>
</evidence>
<dbReference type="PROSITE" id="PS50929">
    <property type="entry name" value="ABC_TM1F"/>
    <property type="match status" value="2"/>
</dbReference>
<dbReference type="CDD" id="cd03244">
    <property type="entry name" value="ABCC_MRP_domain2"/>
    <property type="match status" value="1"/>
</dbReference>
<dbReference type="GO" id="GO:0140359">
    <property type="term" value="F:ABC-type transporter activity"/>
    <property type="evidence" value="ECO:0007669"/>
    <property type="project" value="InterPro"/>
</dbReference>
<dbReference type="InterPro" id="IPR044726">
    <property type="entry name" value="ABCC_6TM_D2"/>
</dbReference>
<feature type="transmembrane region" description="Helical" evidence="10">
    <location>
        <begin position="498"/>
        <end position="523"/>
    </location>
</feature>
<accession>A0A0A1T157</accession>
<dbReference type="PANTHER" id="PTHR24223">
    <property type="entry name" value="ATP-BINDING CASSETTE SUB-FAMILY C"/>
    <property type="match status" value="1"/>
</dbReference>
<protein>
    <recommendedName>
        <fullName evidence="15">ABC transporter</fullName>
    </recommendedName>
</protein>
<evidence type="ECO:0000313" key="14">
    <source>
        <dbReference type="Proteomes" id="UP000039046"/>
    </source>
</evidence>
<keyword evidence="5" id="KW-0547">Nucleotide-binding</keyword>
<evidence type="ECO:0000256" key="10">
    <source>
        <dbReference type="SAM" id="Phobius"/>
    </source>
</evidence>
<dbReference type="InterPro" id="IPR003593">
    <property type="entry name" value="AAA+_ATPase"/>
</dbReference>
<dbReference type="SUPFAM" id="SSF90123">
    <property type="entry name" value="ABC transporter transmembrane region"/>
    <property type="match status" value="2"/>
</dbReference>
<dbReference type="EMBL" id="CDHN01000002">
    <property type="protein sequence ID" value="CEJ87424.1"/>
    <property type="molecule type" value="Genomic_DNA"/>
</dbReference>
<keyword evidence="14" id="KW-1185">Reference proteome</keyword>
<dbReference type="Pfam" id="PF00664">
    <property type="entry name" value="ABC_membrane"/>
    <property type="match status" value="1"/>
</dbReference>
<dbReference type="SMART" id="SM00382">
    <property type="entry name" value="AAA"/>
    <property type="match status" value="2"/>
</dbReference>
<evidence type="ECO:0008006" key="15">
    <source>
        <dbReference type="Google" id="ProtNLM"/>
    </source>
</evidence>
<feature type="domain" description="ABC transmembrane type-1" evidence="12">
    <location>
        <begin position="286"/>
        <end position="564"/>
    </location>
</feature>
<feature type="transmembrane region" description="Helical" evidence="10">
    <location>
        <begin position="273"/>
        <end position="294"/>
    </location>
</feature>
<dbReference type="PROSITE" id="PS00211">
    <property type="entry name" value="ABC_TRANSPORTER_1"/>
    <property type="match status" value="2"/>
</dbReference>
<feature type="domain" description="ABC transmembrane type-1" evidence="12">
    <location>
        <begin position="893"/>
        <end position="1169"/>
    </location>
</feature>
<evidence type="ECO:0000259" key="11">
    <source>
        <dbReference type="PROSITE" id="PS50893"/>
    </source>
</evidence>
<name>A0A0A1T157_9HYPO</name>
<keyword evidence="6" id="KW-0067">ATP-binding</keyword>
<dbReference type="PROSITE" id="PS50893">
    <property type="entry name" value="ABC_TRANSPORTER_2"/>
    <property type="match status" value="2"/>
</dbReference>
<evidence type="ECO:0000256" key="4">
    <source>
        <dbReference type="ARBA" id="ARBA00022692"/>
    </source>
</evidence>
<dbReference type="SUPFAM" id="SSF52540">
    <property type="entry name" value="P-loop containing nucleoside triphosphate hydrolases"/>
    <property type="match status" value="2"/>
</dbReference>
<keyword evidence="4 10" id="KW-0812">Transmembrane</keyword>
<comment type="subcellular location">
    <subcellularLocation>
        <location evidence="1">Cell membrane</location>
        <topology evidence="1">Multi-pass membrane protein</topology>
    </subcellularLocation>
</comment>
<dbReference type="STRING" id="1531966.A0A0A1T157"/>
<dbReference type="InterPro" id="IPR050173">
    <property type="entry name" value="ABC_transporter_C-like"/>
</dbReference>
<dbReference type="Gene3D" id="3.40.50.300">
    <property type="entry name" value="P-loop containing nucleotide triphosphate hydrolases"/>
    <property type="match status" value="2"/>
</dbReference>
<keyword evidence="2" id="KW-0813">Transport</keyword>
<dbReference type="Proteomes" id="UP000039046">
    <property type="component" value="Unassembled WGS sequence"/>
</dbReference>
<dbReference type="GO" id="GO:0005886">
    <property type="term" value="C:plasma membrane"/>
    <property type="evidence" value="ECO:0007669"/>
    <property type="project" value="UniProtKB-SubCell"/>
</dbReference>
<dbReference type="HOGENOM" id="CLU_000604_27_5_1"/>
<feature type="transmembrane region" description="Helical" evidence="10">
    <location>
        <begin position="925"/>
        <end position="954"/>
    </location>
</feature>
<feature type="domain" description="ABC transporter" evidence="11">
    <location>
        <begin position="1206"/>
        <end position="1465"/>
    </location>
</feature>
<evidence type="ECO:0000256" key="5">
    <source>
        <dbReference type="ARBA" id="ARBA00022741"/>
    </source>
</evidence>
<feature type="transmembrane region" description="Helical" evidence="10">
    <location>
        <begin position="321"/>
        <end position="341"/>
    </location>
</feature>
<sequence length="1483" mass="163525">MDYLHTTVRPLPWLLPPIDGFAQIHSLDLGPLLADYSYLQLALLLAPSAFVLLVSPFRILQLRRANLKVLPNYRGAIKAILAASIAVLELVILVVYLQSTVARDDTAIGIHVAVVVASLFVCVLSFFEHGRSVTPSTILILYLFASIACQSLQLQQNGLDNLEILYADLVLRFALLIMELSSKSAYLRHPYSELSPEQTTSSVSRAFLFWLNDLILLGNSKLLSRADLPRLDDGLRSSPLRERMEDMWFNAAKSTPTPEKDDGMMLLWVVFRFFQRSLLFNSVPRLMMIVFRYMQPVFINNTIRFVTEPATEINEQITGRYLILTAVVIYVGLGVSFCMYYQNHNRIKTQSRGALIGLIHARCLTATDGAYENASVVMHMSSDTDIMENFAWLCQEMWGQVIELMIGIGMLWMQLRWWCLMPLVIIASSSQIVKWTGRLTSESMVEWQKAKQDRIAITTSLVDYVKSIKMMGMTRSITDIVQASRINDLVTGLDYRWIVVYFNLTVNGISILTPVVTLVAYAVDAHLRGKESLDASTAFTSIAIITLVTIPANVILALVPQFATAYSCAARIQGYLLAPSKDDKRTLLGSPTSTEPTPAIVFTDVSLRPAATADICLKKVNISFKKGSLNVVCGLVGTGKTTLAKAILGEVTADSGTIAVSTKRMGYCAQKPWLINASVRTTVCGTEDEKSIDHEWYKTIIHACGLDEDLKQLSIGDSEAAGSRGVTLSGGQKQRVALARAVYARPEILVLDDVLCALDAKTEAHVAKMLLGPEGIFRQHGIAVVLITHATQYLPFADQIVVLGSGGIDEQGTWDKLRASTGYISRIQSTTPKNNANPEPTDVISFNAGRSAPVSGELLPSDDDNDELDPSKRAGDLSVYYYYFRCVNMAAVVIFFACIVTDGAALAITPSVLRAWSEAGGAHMWLYTTLYAASSLLSLAATGSVIWSALILIAPKAGEVLHFRVLKTIASAPLSYFSTTDSGSILNRFTEDMTYVDHTLPYHLMNSFWSFSRLISQLVLLSITQIYVAVGTPFLFFTLYLLQKLYLRTSRQIRYMDIELRAKVLSSFLETLEGVSHIRALGWQSQYVRQNIRDLDISQRPHYMMLSVQQWLSLVLDMLVAGLSVLIVGLAVVFRASTSGGQIGIALNIVLTISTTLTRLLQSWTQLETSLGAVFRIKLLEATLKPENKENECIEPPAQWPATGTIELQDVVASYNPKAIALNGISLTVHSGQKVGICGRTGSGKSTFLLALLRLVEMDSGTIRIDGIDLATLPRESIRERIVALPQDAFMLNDTIRRNIDPEGIASDEQIIAALEKVRLWDIIASRISKIASISTGSTAPSGGQSTTTTAEASDPLNAPLKELPLSHGQFQLFGVARALLLKTRSRILLLDEATSNVDLETDKTIQRIVREEFAQHTVITIAHKLDTIRDADTIVVMDKGRIVEIGSPNALLAKMDAQETMSGEQPMGKAWFREMWDSAHLE</sequence>
<organism evidence="13 14">
    <name type="scientific">[Torrubiella] hemipterigena</name>
    <dbReference type="NCBI Taxonomy" id="1531966"/>
    <lineage>
        <taxon>Eukaryota</taxon>
        <taxon>Fungi</taxon>
        <taxon>Dikarya</taxon>
        <taxon>Ascomycota</taxon>
        <taxon>Pezizomycotina</taxon>
        <taxon>Sordariomycetes</taxon>
        <taxon>Hypocreomycetidae</taxon>
        <taxon>Hypocreales</taxon>
        <taxon>Clavicipitaceae</taxon>
        <taxon>Clavicipitaceae incertae sedis</taxon>
        <taxon>'Torrubiella' clade</taxon>
    </lineage>
</organism>
<evidence type="ECO:0000256" key="1">
    <source>
        <dbReference type="ARBA" id="ARBA00004651"/>
    </source>
</evidence>
<dbReference type="PANTHER" id="PTHR24223:SF345">
    <property type="entry name" value="ABC MULTIDRUG TRANSPORTER (EUROFUNG)"/>
    <property type="match status" value="1"/>
</dbReference>
<dbReference type="Pfam" id="PF24357">
    <property type="entry name" value="TMD0_ABC"/>
    <property type="match status" value="1"/>
</dbReference>
<dbReference type="InterPro" id="IPR017871">
    <property type="entry name" value="ABC_transporter-like_CS"/>
</dbReference>
<feature type="domain" description="ABC transporter" evidence="11">
    <location>
        <begin position="600"/>
        <end position="830"/>
    </location>
</feature>
<evidence type="ECO:0000256" key="2">
    <source>
        <dbReference type="ARBA" id="ARBA00022448"/>
    </source>
</evidence>
<evidence type="ECO:0000256" key="7">
    <source>
        <dbReference type="ARBA" id="ARBA00022989"/>
    </source>
</evidence>
<feature type="transmembrane region" description="Helical" evidence="10">
    <location>
        <begin position="108"/>
        <end position="127"/>
    </location>
</feature>
<feature type="transmembrane region" description="Helical" evidence="10">
    <location>
        <begin position="75"/>
        <end position="96"/>
    </location>
</feature>
<evidence type="ECO:0000313" key="13">
    <source>
        <dbReference type="EMBL" id="CEJ87424.1"/>
    </source>
</evidence>
<evidence type="ECO:0000256" key="8">
    <source>
        <dbReference type="ARBA" id="ARBA00023136"/>
    </source>
</evidence>
<keyword evidence="8 10" id="KW-0472">Membrane</keyword>
<dbReference type="InterPro" id="IPR036640">
    <property type="entry name" value="ABC1_TM_sf"/>
</dbReference>
<evidence type="ECO:0000256" key="6">
    <source>
        <dbReference type="ARBA" id="ARBA00022840"/>
    </source>
</evidence>
<keyword evidence="3" id="KW-1003">Cell membrane</keyword>
<dbReference type="Pfam" id="PF00005">
    <property type="entry name" value="ABC_tran"/>
    <property type="match status" value="2"/>
</dbReference>
<dbReference type="Gene3D" id="1.20.1560.10">
    <property type="entry name" value="ABC transporter type 1, transmembrane domain"/>
    <property type="match status" value="2"/>
</dbReference>
<feature type="region of interest" description="Disordered" evidence="9">
    <location>
        <begin position="1335"/>
        <end position="1355"/>
    </location>
</feature>
<dbReference type="InterPro" id="IPR003439">
    <property type="entry name" value="ABC_transporter-like_ATP-bd"/>
</dbReference>
<dbReference type="OrthoDB" id="6500128at2759"/>
<dbReference type="FunFam" id="3.40.50.300:FF:000630">
    <property type="entry name" value="ATP-binding cassette (ABC) transporter, putative"/>
    <property type="match status" value="1"/>
</dbReference>
<feature type="transmembrane region" description="Helical" evidence="10">
    <location>
        <begin position="36"/>
        <end position="54"/>
    </location>
</feature>